<organism evidence="2 3">
    <name type="scientific">Streptomyces cyaneochromogenes</name>
    <dbReference type="NCBI Taxonomy" id="2496836"/>
    <lineage>
        <taxon>Bacteria</taxon>
        <taxon>Bacillati</taxon>
        <taxon>Actinomycetota</taxon>
        <taxon>Actinomycetes</taxon>
        <taxon>Kitasatosporales</taxon>
        <taxon>Streptomycetaceae</taxon>
        <taxon>Streptomyces</taxon>
    </lineage>
</organism>
<dbReference type="KEGG" id="scya:EJ357_02210"/>
<gene>
    <name evidence="2" type="ORF">EJ357_02210</name>
</gene>
<sequence length="69" mass="7014">MKSPPQAVDAVTVSRRGPLPSTWPHVRSLQPDAPANAVGVPAANSAAAPAALTAGTLRWRGDRGTPPHG</sequence>
<evidence type="ECO:0000313" key="3">
    <source>
        <dbReference type="Proteomes" id="UP000280298"/>
    </source>
</evidence>
<dbReference type="AlphaFoldDB" id="A0A3Q9EKX5"/>
<feature type="region of interest" description="Disordered" evidence="1">
    <location>
        <begin position="1"/>
        <end position="22"/>
    </location>
</feature>
<keyword evidence="3" id="KW-1185">Reference proteome</keyword>
<protein>
    <submittedName>
        <fullName evidence="2">Uncharacterized protein</fullName>
    </submittedName>
</protein>
<accession>A0A3Q9EKX5</accession>
<reference evidence="2 3" key="1">
    <citation type="journal article" date="2019" name="Int. J. Syst. Evol. Microbiol.">
        <title>Streptomyces cyaneochromogenes sp. nov., a blue pigment-producing actinomycete from manganese-contaminated soil.</title>
        <authorList>
            <person name="Tang X."/>
            <person name="Zhao J."/>
            <person name="Li K."/>
            <person name="Chen Z."/>
            <person name="Sun Y."/>
            <person name="Gao J."/>
        </authorList>
    </citation>
    <scope>NUCLEOTIDE SEQUENCE [LARGE SCALE GENOMIC DNA]</scope>
    <source>
        <strain evidence="2 3">MK-45</strain>
    </source>
</reference>
<evidence type="ECO:0000313" key="2">
    <source>
        <dbReference type="EMBL" id="AZQ32407.1"/>
    </source>
</evidence>
<dbReference type="Proteomes" id="UP000280298">
    <property type="component" value="Chromosome"/>
</dbReference>
<evidence type="ECO:0000256" key="1">
    <source>
        <dbReference type="SAM" id="MobiDB-lite"/>
    </source>
</evidence>
<dbReference type="RefSeq" id="WP_126388066.1">
    <property type="nucleotide sequence ID" value="NZ_CP034539.1"/>
</dbReference>
<dbReference type="EMBL" id="CP034539">
    <property type="protein sequence ID" value="AZQ32407.1"/>
    <property type="molecule type" value="Genomic_DNA"/>
</dbReference>
<name>A0A3Q9EKX5_9ACTN</name>
<proteinExistence type="predicted"/>